<evidence type="ECO:0000313" key="6">
    <source>
        <dbReference type="Proteomes" id="UP000595309"/>
    </source>
</evidence>
<dbReference type="RefSeq" id="WP_005163254.1">
    <property type="nucleotide sequence ID" value="NZ_CGBC01000029.1"/>
</dbReference>
<proteinExistence type="predicted"/>
<dbReference type="EMBL" id="CGBR01000002">
    <property type="protein sequence ID" value="CFQ52515.1"/>
    <property type="molecule type" value="Genomic_DNA"/>
</dbReference>
<reference evidence="3 6" key="3">
    <citation type="submission" date="2021-01" db="EMBL/GenBank/DDBJ databases">
        <title>FDA dAtabase for Regulatory Grade micrObial Sequences (FDA-ARGOS): Supporting development and validation of Infectious Disease Dx tests.</title>
        <authorList>
            <person name="Blissenbach B."/>
            <person name="Krut O."/>
            <person name="Tallon L."/>
            <person name="Sadzewicz L."/>
            <person name="Zhao X."/>
            <person name="Boylan J."/>
            <person name="Ott S."/>
            <person name="Bowen H."/>
            <person name="Vavikolanu K."/>
            <person name="Mehta A."/>
            <person name="Aluvathingal J."/>
            <person name="Nadendla S."/>
            <person name="Yan Y."/>
            <person name="Sichtig H."/>
        </authorList>
    </citation>
    <scope>NUCLEOTIDE SEQUENCE [LARGE SCALE GENOMIC DNA]</scope>
    <source>
        <strain evidence="3 6">FDAARGOS_1082</strain>
    </source>
</reference>
<reference evidence="1 5" key="1">
    <citation type="submission" date="2015-03" db="EMBL/GenBank/DDBJ databases">
        <authorList>
            <person name="Murphy D."/>
        </authorList>
    </citation>
    <scope>NUCLEOTIDE SEQUENCE [LARGE SCALE GENOMIC DNA]</scope>
    <source>
        <strain evidence="1 5">IP26249</strain>
    </source>
</reference>
<dbReference type="Proteomes" id="UP000041601">
    <property type="component" value="Unassembled WGS sequence"/>
</dbReference>
<dbReference type="PATRIC" id="fig|630.129.peg.835"/>
<dbReference type="GeneID" id="31410278"/>
<evidence type="ECO:0000313" key="2">
    <source>
        <dbReference type="EMBL" id="CND67349.1"/>
    </source>
</evidence>
<gene>
    <name evidence="1" type="ORF">ERS137941_00388</name>
    <name evidence="2" type="ORF">ERS137959_01862</name>
    <name evidence="3" type="ORF">I6I39_12475</name>
</gene>
<sequence length="62" mass="6501">MKKMNMAVANTIVGGTGKTCKDTFQWQTSGTTATCMAVTTCTDKHGKVLSTTSAPSNIANCR</sequence>
<dbReference type="Pfam" id="PF15959">
    <property type="entry name" value="DUF4762"/>
    <property type="match status" value="1"/>
</dbReference>
<dbReference type="KEGG" id="yet:CH48_2497"/>
<evidence type="ECO:0000313" key="4">
    <source>
        <dbReference type="Proteomes" id="UP000041601"/>
    </source>
</evidence>
<evidence type="ECO:0000313" key="3">
    <source>
        <dbReference type="EMBL" id="QQU45809.1"/>
    </source>
</evidence>
<organism evidence="1 5">
    <name type="scientific">Yersinia enterocolitica</name>
    <dbReference type="NCBI Taxonomy" id="630"/>
    <lineage>
        <taxon>Bacteria</taxon>
        <taxon>Pseudomonadati</taxon>
        <taxon>Pseudomonadota</taxon>
        <taxon>Gammaproteobacteria</taxon>
        <taxon>Enterobacterales</taxon>
        <taxon>Yersiniaceae</taxon>
        <taxon>Yersinia</taxon>
    </lineage>
</organism>
<evidence type="ECO:0000313" key="1">
    <source>
        <dbReference type="EMBL" id="CFQ52515.1"/>
    </source>
</evidence>
<dbReference type="AlphaFoldDB" id="A0A0E1NIW0"/>
<dbReference type="Proteomes" id="UP000048841">
    <property type="component" value="Unassembled WGS sequence"/>
</dbReference>
<keyword evidence="4" id="KW-1185">Reference proteome</keyword>
<dbReference type="Proteomes" id="UP000595309">
    <property type="component" value="Chromosome"/>
</dbReference>
<dbReference type="EMBL" id="CP068146">
    <property type="protein sequence ID" value="QQU45809.1"/>
    <property type="molecule type" value="Genomic_DNA"/>
</dbReference>
<name>A0A0E1NIW0_YEREN</name>
<dbReference type="InterPro" id="IPR031882">
    <property type="entry name" value="DUF4762"/>
</dbReference>
<reference evidence="2 4" key="2">
    <citation type="submission" date="2015-03" db="EMBL/GenBank/DDBJ databases">
        <authorList>
            <consortium name="Pathogen Informatics"/>
            <person name="Murphy D."/>
        </authorList>
    </citation>
    <scope>NUCLEOTIDE SEQUENCE [LARGE SCALE GENOMIC DNA]</scope>
    <source>
        <strain evidence="2 4">IP05342</strain>
    </source>
</reference>
<evidence type="ECO:0000313" key="5">
    <source>
        <dbReference type="Proteomes" id="UP000048841"/>
    </source>
</evidence>
<dbReference type="EMBL" id="CPXJ01000019">
    <property type="protein sequence ID" value="CND67349.1"/>
    <property type="molecule type" value="Genomic_DNA"/>
</dbReference>
<accession>A0A0E1NIW0</accession>
<protein>
    <submittedName>
        <fullName evidence="3">DUF4762 family protein</fullName>
    </submittedName>
</protein>